<dbReference type="Pfam" id="PF05699">
    <property type="entry name" value="Dimer_Tnp_hAT"/>
    <property type="match status" value="1"/>
</dbReference>
<accession>A0A9K3MYI4</accession>
<dbReference type="GO" id="GO:0046983">
    <property type="term" value="F:protein dimerization activity"/>
    <property type="evidence" value="ECO:0007669"/>
    <property type="project" value="InterPro"/>
</dbReference>
<reference evidence="3" key="1">
    <citation type="journal article" date="2017" name="Nature">
        <title>The sunflower genome provides insights into oil metabolism, flowering and Asterid evolution.</title>
        <authorList>
            <person name="Badouin H."/>
            <person name="Gouzy J."/>
            <person name="Grassa C.J."/>
            <person name="Murat F."/>
            <person name="Staton S.E."/>
            <person name="Cottret L."/>
            <person name="Lelandais-Briere C."/>
            <person name="Owens G.L."/>
            <person name="Carrere S."/>
            <person name="Mayjonade B."/>
            <person name="Legrand L."/>
            <person name="Gill N."/>
            <person name="Kane N.C."/>
            <person name="Bowers J.E."/>
            <person name="Hubner S."/>
            <person name="Bellec A."/>
            <person name="Berard A."/>
            <person name="Berges H."/>
            <person name="Blanchet N."/>
            <person name="Boniface M.C."/>
            <person name="Brunel D."/>
            <person name="Catrice O."/>
            <person name="Chaidir N."/>
            <person name="Claudel C."/>
            <person name="Donnadieu C."/>
            <person name="Faraut T."/>
            <person name="Fievet G."/>
            <person name="Helmstetter N."/>
            <person name="King M."/>
            <person name="Knapp S.J."/>
            <person name="Lai Z."/>
            <person name="Le Paslier M.C."/>
            <person name="Lippi Y."/>
            <person name="Lorenzon L."/>
            <person name="Mandel J.R."/>
            <person name="Marage G."/>
            <person name="Marchand G."/>
            <person name="Marquand E."/>
            <person name="Bret-Mestries E."/>
            <person name="Morien E."/>
            <person name="Nambeesan S."/>
            <person name="Nguyen T."/>
            <person name="Pegot-Espagnet P."/>
            <person name="Pouilly N."/>
            <person name="Raftis F."/>
            <person name="Sallet E."/>
            <person name="Schiex T."/>
            <person name="Thomas J."/>
            <person name="Vandecasteele C."/>
            <person name="Vares D."/>
            <person name="Vear F."/>
            <person name="Vautrin S."/>
            <person name="Crespi M."/>
            <person name="Mangin B."/>
            <person name="Burke J.M."/>
            <person name="Salse J."/>
            <person name="Munos S."/>
            <person name="Vincourt P."/>
            <person name="Rieseberg L.H."/>
            <person name="Langlade N.B."/>
        </authorList>
    </citation>
    <scope>NUCLEOTIDE SEQUENCE</scope>
    <source>
        <tissue evidence="3">Leaves</tissue>
    </source>
</reference>
<feature type="region of interest" description="Disordered" evidence="1">
    <location>
        <begin position="74"/>
        <end position="97"/>
    </location>
</feature>
<dbReference type="PANTHER" id="PTHR23272">
    <property type="entry name" value="BED FINGER-RELATED"/>
    <property type="match status" value="1"/>
</dbReference>
<proteinExistence type="predicted"/>
<organism evidence="3 4">
    <name type="scientific">Helianthus annuus</name>
    <name type="common">Common sunflower</name>
    <dbReference type="NCBI Taxonomy" id="4232"/>
    <lineage>
        <taxon>Eukaryota</taxon>
        <taxon>Viridiplantae</taxon>
        <taxon>Streptophyta</taxon>
        <taxon>Embryophyta</taxon>
        <taxon>Tracheophyta</taxon>
        <taxon>Spermatophyta</taxon>
        <taxon>Magnoliopsida</taxon>
        <taxon>eudicotyledons</taxon>
        <taxon>Gunneridae</taxon>
        <taxon>Pentapetalae</taxon>
        <taxon>asterids</taxon>
        <taxon>campanulids</taxon>
        <taxon>Asterales</taxon>
        <taxon>Asteraceae</taxon>
        <taxon>Asteroideae</taxon>
        <taxon>Heliantheae alliance</taxon>
        <taxon>Heliantheae</taxon>
        <taxon>Helianthus</taxon>
    </lineage>
</organism>
<dbReference type="Gramene" id="mRNA:HanXRQr2_Chr11g0472441">
    <property type="protein sequence ID" value="mRNA:HanXRQr2_Chr11g0472441"/>
    <property type="gene ID" value="HanXRQr2_Chr11g0472441"/>
</dbReference>
<protein>
    <submittedName>
        <fullName evidence="3">HAT dimerization domain, ribonuclease H-like superfamily</fullName>
    </submittedName>
</protein>
<keyword evidence="4" id="KW-1185">Reference proteome</keyword>
<dbReference type="EMBL" id="MNCJ02000326">
    <property type="protein sequence ID" value="KAF5780487.1"/>
    <property type="molecule type" value="Genomic_DNA"/>
</dbReference>
<evidence type="ECO:0000313" key="3">
    <source>
        <dbReference type="EMBL" id="KAF5780487.1"/>
    </source>
</evidence>
<gene>
    <name evidence="3" type="ORF">HanXRQr2_Chr11g0472441</name>
</gene>
<dbReference type="Proteomes" id="UP000215914">
    <property type="component" value="Unassembled WGS sequence"/>
</dbReference>
<name>A0A9K3MYI4_HELAN</name>
<reference evidence="3" key="2">
    <citation type="submission" date="2020-06" db="EMBL/GenBank/DDBJ databases">
        <title>Helianthus annuus Genome sequencing and assembly Release 2.</title>
        <authorList>
            <person name="Gouzy J."/>
            <person name="Langlade N."/>
            <person name="Munos S."/>
        </authorList>
    </citation>
    <scope>NUCLEOTIDE SEQUENCE</scope>
    <source>
        <tissue evidence="3">Leaves</tissue>
    </source>
</reference>
<comment type="caution">
    <text evidence="3">The sequence shown here is derived from an EMBL/GenBank/DDBJ whole genome shotgun (WGS) entry which is preliminary data.</text>
</comment>
<sequence>MARHFLTIPESIVTSESTFSASGRVLNEHRSSLSKDTVEAFICTKDWLFGDYCSNHVSVNELTEDIMSFDISRESDASNSVNNPKVSTPNASSSVDC</sequence>
<evidence type="ECO:0000256" key="1">
    <source>
        <dbReference type="SAM" id="MobiDB-lite"/>
    </source>
</evidence>
<feature type="domain" description="HAT C-terminal dimerisation" evidence="2">
    <location>
        <begin position="1"/>
        <end position="48"/>
    </location>
</feature>
<dbReference type="InterPro" id="IPR012337">
    <property type="entry name" value="RNaseH-like_sf"/>
</dbReference>
<evidence type="ECO:0000313" key="4">
    <source>
        <dbReference type="Proteomes" id="UP000215914"/>
    </source>
</evidence>
<dbReference type="PANTHER" id="PTHR23272:SF187">
    <property type="entry name" value="AC9 TRANSPOSASE-RELATED"/>
    <property type="match status" value="1"/>
</dbReference>
<dbReference type="SUPFAM" id="SSF53098">
    <property type="entry name" value="Ribonuclease H-like"/>
    <property type="match status" value="1"/>
</dbReference>
<dbReference type="AlphaFoldDB" id="A0A9K3MYI4"/>
<feature type="compositionally biased region" description="Polar residues" evidence="1">
    <location>
        <begin position="77"/>
        <end position="97"/>
    </location>
</feature>
<dbReference type="InterPro" id="IPR008906">
    <property type="entry name" value="HATC_C_dom"/>
</dbReference>
<evidence type="ECO:0000259" key="2">
    <source>
        <dbReference type="Pfam" id="PF05699"/>
    </source>
</evidence>